<dbReference type="CDD" id="cd00167">
    <property type="entry name" value="SANT"/>
    <property type="match status" value="2"/>
</dbReference>
<dbReference type="AlphaFoldDB" id="A0A0K9NQ07"/>
<dbReference type="FunFam" id="1.10.10.60:FF:000001">
    <property type="entry name" value="MYB-related transcription factor"/>
    <property type="match status" value="1"/>
</dbReference>
<dbReference type="InterPro" id="IPR017930">
    <property type="entry name" value="Myb_dom"/>
</dbReference>
<evidence type="ECO:0000313" key="10">
    <source>
        <dbReference type="EMBL" id="KMZ58683.1"/>
    </source>
</evidence>
<dbReference type="GO" id="GO:0080090">
    <property type="term" value="P:regulation of primary metabolic process"/>
    <property type="evidence" value="ECO:0007669"/>
    <property type="project" value="UniProtKB-ARBA"/>
</dbReference>
<dbReference type="PANTHER" id="PTHR10641:SF1356">
    <property type="entry name" value="OS07G0484700 PROTEIN"/>
    <property type="match status" value="1"/>
</dbReference>
<evidence type="ECO:0000256" key="3">
    <source>
        <dbReference type="ARBA" id="ARBA00023015"/>
    </source>
</evidence>
<reference evidence="11" key="1">
    <citation type="journal article" date="2016" name="Nature">
        <title>The genome of the seagrass Zostera marina reveals angiosperm adaptation to the sea.</title>
        <authorList>
            <person name="Olsen J.L."/>
            <person name="Rouze P."/>
            <person name="Verhelst B."/>
            <person name="Lin Y.-C."/>
            <person name="Bayer T."/>
            <person name="Collen J."/>
            <person name="Dattolo E."/>
            <person name="De Paoli E."/>
            <person name="Dittami S."/>
            <person name="Maumus F."/>
            <person name="Michel G."/>
            <person name="Kersting A."/>
            <person name="Lauritano C."/>
            <person name="Lohaus R."/>
            <person name="Toepel M."/>
            <person name="Tonon T."/>
            <person name="Vanneste K."/>
            <person name="Amirebrahimi M."/>
            <person name="Brakel J."/>
            <person name="Bostroem C."/>
            <person name="Chovatia M."/>
            <person name="Grimwood J."/>
            <person name="Jenkins J.W."/>
            <person name="Jueterbock A."/>
            <person name="Mraz A."/>
            <person name="Stam W.T."/>
            <person name="Tice H."/>
            <person name="Bornberg-Bauer E."/>
            <person name="Green P.J."/>
            <person name="Pearson G.A."/>
            <person name="Procaccini G."/>
            <person name="Duarte C.M."/>
            <person name="Schmutz J."/>
            <person name="Reusch T.B.H."/>
            <person name="Van de Peer Y."/>
        </authorList>
    </citation>
    <scope>NUCLEOTIDE SEQUENCE [LARGE SCALE GENOMIC DNA]</scope>
    <source>
        <strain evidence="11">cv. Finnish</strain>
    </source>
</reference>
<comment type="caution">
    <text evidence="10">The sequence shown here is derived from an EMBL/GenBank/DDBJ whole genome shotgun (WGS) entry which is preliminary data.</text>
</comment>
<proteinExistence type="predicted"/>
<dbReference type="GO" id="GO:0009733">
    <property type="term" value="P:response to auxin"/>
    <property type="evidence" value="ECO:0000318"/>
    <property type="project" value="GO_Central"/>
</dbReference>
<organism evidence="10 11">
    <name type="scientific">Zostera marina</name>
    <name type="common">Eelgrass</name>
    <dbReference type="NCBI Taxonomy" id="29655"/>
    <lineage>
        <taxon>Eukaryota</taxon>
        <taxon>Viridiplantae</taxon>
        <taxon>Streptophyta</taxon>
        <taxon>Embryophyta</taxon>
        <taxon>Tracheophyta</taxon>
        <taxon>Spermatophyta</taxon>
        <taxon>Magnoliopsida</taxon>
        <taxon>Liliopsida</taxon>
        <taxon>Zosteraceae</taxon>
        <taxon>Zostera</taxon>
    </lineage>
</organism>
<dbReference type="PANTHER" id="PTHR10641">
    <property type="entry name" value="MYB FAMILY TRANSCRIPTION FACTOR"/>
    <property type="match status" value="1"/>
</dbReference>
<comment type="subcellular location">
    <subcellularLocation>
        <location evidence="1">Nucleus</location>
    </subcellularLocation>
</comment>
<dbReference type="InterPro" id="IPR009057">
    <property type="entry name" value="Homeodomain-like_sf"/>
</dbReference>
<dbReference type="Pfam" id="PF00249">
    <property type="entry name" value="Myb_DNA-binding"/>
    <property type="match status" value="2"/>
</dbReference>
<feature type="domain" description="Myb-like" evidence="8">
    <location>
        <begin position="62"/>
        <end position="112"/>
    </location>
</feature>
<dbReference type="OrthoDB" id="2143914at2759"/>
<protein>
    <submittedName>
        <fullName evidence="10">Myb domain protein 94</fullName>
    </submittedName>
</protein>
<sequence>MGRVPCCEKMGIKKGPWTSEEDLVLVSYVQQNGPGNWRSVPTNTGLMRCSKSCRLRWTNYLRPGIKRGNFSTQEETLIIQLQALLGNRWAAIATYLPQRTDNDIKNYWNTHLKKRVAKKDHDPPPPPLSTAPTPTTYASSTENISRLMEGWVRSASPGKDSAVLVRDDPIIKKDIHPTYDLESFLGISYPSIIPSPAPAEASEIALRHNHHYQQQQQSFSFLENWLLGGTTSALSSSD</sequence>
<feature type="region of interest" description="Disordered" evidence="7">
    <location>
        <begin position="115"/>
        <end position="139"/>
    </location>
</feature>
<dbReference type="SMART" id="SM00717">
    <property type="entry name" value="SANT"/>
    <property type="match status" value="2"/>
</dbReference>
<dbReference type="InterPro" id="IPR015495">
    <property type="entry name" value="Myb_TF_plants"/>
</dbReference>
<keyword evidence="4" id="KW-0238">DNA-binding</keyword>
<name>A0A0K9NQ07_ZOSMR</name>
<feature type="compositionally biased region" description="Low complexity" evidence="7">
    <location>
        <begin position="130"/>
        <end position="139"/>
    </location>
</feature>
<dbReference type="GO" id="GO:0051707">
    <property type="term" value="P:response to other organism"/>
    <property type="evidence" value="ECO:0007669"/>
    <property type="project" value="UniProtKB-ARBA"/>
</dbReference>
<dbReference type="PROSITE" id="PS51294">
    <property type="entry name" value="HTH_MYB"/>
    <property type="match status" value="2"/>
</dbReference>
<dbReference type="Proteomes" id="UP000036987">
    <property type="component" value="Unassembled WGS sequence"/>
</dbReference>
<evidence type="ECO:0000256" key="6">
    <source>
        <dbReference type="ARBA" id="ARBA00023242"/>
    </source>
</evidence>
<dbReference type="SUPFAM" id="SSF46689">
    <property type="entry name" value="Homeodomain-like"/>
    <property type="match status" value="1"/>
</dbReference>
<dbReference type="Gene3D" id="1.10.10.60">
    <property type="entry name" value="Homeodomain-like"/>
    <property type="match status" value="2"/>
</dbReference>
<keyword evidence="11" id="KW-1185">Reference proteome</keyword>
<feature type="domain" description="Myb-like" evidence="8">
    <location>
        <begin position="9"/>
        <end position="61"/>
    </location>
</feature>
<feature type="domain" description="HTH myb-type" evidence="9">
    <location>
        <begin position="66"/>
        <end position="116"/>
    </location>
</feature>
<accession>A0A0K9NQ07</accession>
<dbReference type="PROSITE" id="PS50090">
    <property type="entry name" value="MYB_LIKE"/>
    <property type="match status" value="2"/>
</dbReference>
<evidence type="ECO:0000256" key="4">
    <source>
        <dbReference type="ARBA" id="ARBA00023125"/>
    </source>
</evidence>
<evidence type="ECO:0000256" key="7">
    <source>
        <dbReference type="SAM" id="MobiDB-lite"/>
    </source>
</evidence>
<evidence type="ECO:0000256" key="5">
    <source>
        <dbReference type="ARBA" id="ARBA00023163"/>
    </source>
</evidence>
<evidence type="ECO:0000256" key="1">
    <source>
        <dbReference type="ARBA" id="ARBA00004123"/>
    </source>
</evidence>
<gene>
    <name evidence="10" type="ORF">ZOSMA_74G00240</name>
</gene>
<dbReference type="GO" id="GO:0005634">
    <property type="term" value="C:nucleus"/>
    <property type="evidence" value="ECO:0007669"/>
    <property type="project" value="UniProtKB-SubCell"/>
</dbReference>
<dbReference type="InterPro" id="IPR001005">
    <property type="entry name" value="SANT/Myb"/>
</dbReference>
<keyword evidence="3" id="KW-0805">Transcription regulation</keyword>
<evidence type="ECO:0000259" key="9">
    <source>
        <dbReference type="PROSITE" id="PS51294"/>
    </source>
</evidence>
<dbReference type="EMBL" id="LFYR01001898">
    <property type="protein sequence ID" value="KMZ58683.1"/>
    <property type="molecule type" value="Genomic_DNA"/>
</dbReference>
<evidence type="ECO:0000259" key="8">
    <source>
        <dbReference type="PROSITE" id="PS50090"/>
    </source>
</evidence>
<dbReference type="FunFam" id="1.10.10.60:FF:000394">
    <property type="entry name" value="MYB transcription factor"/>
    <property type="match status" value="1"/>
</dbReference>
<keyword evidence="2" id="KW-0677">Repeat</keyword>
<dbReference type="GO" id="GO:0000976">
    <property type="term" value="F:transcription cis-regulatory region binding"/>
    <property type="evidence" value="ECO:0007669"/>
    <property type="project" value="UniProtKB-ARBA"/>
</dbReference>
<evidence type="ECO:0000256" key="2">
    <source>
        <dbReference type="ARBA" id="ARBA00022737"/>
    </source>
</evidence>
<keyword evidence="5" id="KW-0804">Transcription</keyword>
<feature type="domain" description="HTH myb-type" evidence="9">
    <location>
        <begin position="9"/>
        <end position="65"/>
    </location>
</feature>
<keyword evidence="6" id="KW-0539">Nucleus</keyword>
<evidence type="ECO:0000313" key="11">
    <source>
        <dbReference type="Proteomes" id="UP000036987"/>
    </source>
</evidence>